<gene>
    <name evidence="3" type="ordered locus">FRAAL3591</name>
</gene>
<feature type="compositionally biased region" description="Low complexity" evidence="1">
    <location>
        <begin position="121"/>
        <end position="140"/>
    </location>
</feature>
<dbReference type="Gene3D" id="1.10.10.10">
    <property type="entry name" value="Winged helix-like DNA-binding domain superfamily/Winged helix DNA-binding domain"/>
    <property type="match status" value="1"/>
</dbReference>
<dbReference type="AlphaFoldDB" id="Q0RJS7"/>
<protein>
    <submittedName>
        <fullName evidence="3">MarR-family transcriptional regulator</fullName>
    </submittedName>
</protein>
<keyword evidence="4" id="KW-1185">Reference proteome</keyword>
<reference evidence="3 4" key="1">
    <citation type="journal article" date="2007" name="Genome Res.">
        <title>Genome characteristics of facultatively symbiotic Frankia sp. strains reflect host range and host plant biogeography.</title>
        <authorList>
            <person name="Normand P."/>
            <person name="Lapierre P."/>
            <person name="Tisa L.S."/>
            <person name="Gogarten J.P."/>
            <person name="Alloisio N."/>
            <person name="Bagnarol E."/>
            <person name="Bassi C.A."/>
            <person name="Berry A.M."/>
            <person name="Bickhart D.M."/>
            <person name="Choisne N."/>
            <person name="Couloux A."/>
            <person name="Cournoyer B."/>
            <person name="Cruveiller S."/>
            <person name="Daubin V."/>
            <person name="Demange N."/>
            <person name="Francino M.P."/>
            <person name="Goltsman E."/>
            <person name="Huang Y."/>
            <person name="Kopp O.R."/>
            <person name="Labarre L."/>
            <person name="Lapidus A."/>
            <person name="Lavire C."/>
            <person name="Marechal J."/>
            <person name="Martinez M."/>
            <person name="Mastronunzio J.E."/>
            <person name="Mullin B.C."/>
            <person name="Niemann J."/>
            <person name="Pujic P."/>
            <person name="Rawnsley T."/>
            <person name="Rouy Z."/>
            <person name="Schenowitz C."/>
            <person name="Sellstedt A."/>
            <person name="Tavares F."/>
            <person name="Tomkins J.P."/>
            <person name="Vallenet D."/>
            <person name="Valverde C."/>
            <person name="Wall L.G."/>
            <person name="Wang Y."/>
            <person name="Medigue C."/>
            <person name="Benson D.R."/>
        </authorList>
    </citation>
    <scope>NUCLEOTIDE SEQUENCE [LARGE SCALE GENOMIC DNA]</scope>
    <source>
        <strain evidence="4">DSM 45986 / CECT 9034 / ACN14a</strain>
    </source>
</reference>
<feature type="domain" description="HTH marR-type" evidence="2">
    <location>
        <begin position="1"/>
        <end position="116"/>
    </location>
</feature>
<dbReference type="GO" id="GO:0003700">
    <property type="term" value="F:DNA-binding transcription factor activity"/>
    <property type="evidence" value="ECO:0007669"/>
    <property type="project" value="InterPro"/>
</dbReference>
<dbReference type="InterPro" id="IPR000835">
    <property type="entry name" value="HTH_MarR-typ"/>
</dbReference>
<sequence>MVRQLAQPSDLSFGAVVTLSTLERLGPHRLTDLAAREGVTQPAMTQLVTRLADAGLVARATDPTDGRVVRVHLTEAGRATLAARRAKRVERVAGLLAELSPQERAALSAALPAVDALVDLASGERTPAQQETPAQQTTPARRATPAGE</sequence>
<dbReference type="KEGG" id="fal:FRAAL3591"/>
<dbReference type="InterPro" id="IPR036388">
    <property type="entry name" value="WH-like_DNA-bd_sf"/>
</dbReference>
<evidence type="ECO:0000313" key="4">
    <source>
        <dbReference type="Proteomes" id="UP000000657"/>
    </source>
</evidence>
<dbReference type="PROSITE" id="PS50995">
    <property type="entry name" value="HTH_MARR_2"/>
    <property type="match status" value="1"/>
</dbReference>
<evidence type="ECO:0000256" key="1">
    <source>
        <dbReference type="SAM" id="MobiDB-lite"/>
    </source>
</evidence>
<dbReference type="SMART" id="SM00347">
    <property type="entry name" value="HTH_MARR"/>
    <property type="match status" value="1"/>
</dbReference>
<proteinExistence type="predicted"/>
<evidence type="ECO:0000259" key="2">
    <source>
        <dbReference type="PROSITE" id="PS50995"/>
    </source>
</evidence>
<dbReference type="Pfam" id="PF01047">
    <property type="entry name" value="MarR"/>
    <property type="match status" value="1"/>
</dbReference>
<dbReference type="eggNOG" id="COG1846">
    <property type="taxonomic scope" value="Bacteria"/>
</dbReference>
<name>Q0RJS7_FRAAA</name>
<feature type="region of interest" description="Disordered" evidence="1">
    <location>
        <begin position="121"/>
        <end position="148"/>
    </location>
</feature>
<dbReference type="EMBL" id="CT573213">
    <property type="protein sequence ID" value="CAJ62234.2"/>
    <property type="molecule type" value="Genomic_DNA"/>
</dbReference>
<dbReference type="InterPro" id="IPR052526">
    <property type="entry name" value="HTH-type_Bedaq_tolerance"/>
</dbReference>
<organism evidence="3 4">
    <name type="scientific">Frankia alni (strain DSM 45986 / CECT 9034 / ACN14a)</name>
    <dbReference type="NCBI Taxonomy" id="326424"/>
    <lineage>
        <taxon>Bacteria</taxon>
        <taxon>Bacillati</taxon>
        <taxon>Actinomycetota</taxon>
        <taxon>Actinomycetes</taxon>
        <taxon>Frankiales</taxon>
        <taxon>Frankiaceae</taxon>
        <taxon>Frankia</taxon>
    </lineage>
</organism>
<dbReference type="PANTHER" id="PTHR39515">
    <property type="entry name" value="CONSERVED PROTEIN"/>
    <property type="match status" value="1"/>
</dbReference>
<dbReference type="PANTHER" id="PTHR39515:SF2">
    <property type="entry name" value="HTH-TYPE TRANSCRIPTIONAL REGULATOR RV0880"/>
    <property type="match status" value="1"/>
</dbReference>
<evidence type="ECO:0000313" key="3">
    <source>
        <dbReference type="EMBL" id="CAJ62234.2"/>
    </source>
</evidence>
<dbReference type="HOGENOM" id="CLU_083287_18_2_11"/>
<dbReference type="Proteomes" id="UP000000657">
    <property type="component" value="Chromosome"/>
</dbReference>
<dbReference type="InterPro" id="IPR036390">
    <property type="entry name" value="WH_DNA-bd_sf"/>
</dbReference>
<dbReference type="STRING" id="326424.FRAAL3591"/>
<accession>Q0RJS7</accession>
<dbReference type="SUPFAM" id="SSF46785">
    <property type="entry name" value="Winged helix' DNA-binding domain"/>
    <property type="match status" value="1"/>
</dbReference>